<dbReference type="OrthoDB" id="5852692at2759"/>
<feature type="compositionally biased region" description="Basic residues" evidence="1">
    <location>
        <begin position="18"/>
        <end position="29"/>
    </location>
</feature>
<dbReference type="Proteomes" id="UP000267096">
    <property type="component" value="Unassembled WGS sequence"/>
</dbReference>
<evidence type="ECO:0000256" key="1">
    <source>
        <dbReference type="SAM" id="MobiDB-lite"/>
    </source>
</evidence>
<dbReference type="EMBL" id="UYRR01000002">
    <property type="protein sequence ID" value="VDK17281.1"/>
    <property type="molecule type" value="Genomic_DNA"/>
</dbReference>
<dbReference type="AlphaFoldDB" id="A0A0M3IXZ0"/>
<reference evidence="4" key="1">
    <citation type="submission" date="2017-02" db="UniProtKB">
        <authorList>
            <consortium name="WormBaseParasite"/>
        </authorList>
    </citation>
    <scope>IDENTIFICATION</scope>
</reference>
<evidence type="ECO:0000313" key="4">
    <source>
        <dbReference type="WBParaSite" id="ASIM_0000006601-mRNA-1"/>
    </source>
</evidence>
<evidence type="ECO:0000313" key="2">
    <source>
        <dbReference type="EMBL" id="VDK17281.1"/>
    </source>
</evidence>
<evidence type="ECO:0000313" key="3">
    <source>
        <dbReference type="Proteomes" id="UP000267096"/>
    </source>
</evidence>
<reference evidence="2 3" key="2">
    <citation type="submission" date="2018-11" db="EMBL/GenBank/DDBJ databases">
        <authorList>
            <consortium name="Pathogen Informatics"/>
        </authorList>
    </citation>
    <scope>NUCLEOTIDE SEQUENCE [LARGE SCALE GENOMIC DNA]</scope>
</reference>
<name>A0A0M3IXZ0_ANISI</name>
<organism evidence="4">
    <name type="scientific">Anisakis simplex</name>
    <name type="common">Herring worm</name>
    <dbReference type="NCBI Taxonomy" id="6269"/>
    <lineage>
        <taxon>Eukaryota</taxon>
        <taxon>Metazoa</taxon>
        <taxon>Ecdysozoa</taxon>
        <taxon>Nematoda</taxon>
        <taxon>Chromadorea</taxon>
        <taxon>Rhabditida</taxon>
        <taxon>Spirurina</taxon>
        <taxon>Ascaridomorpha</taxon>
        <taxon>Ascaridoidea</taxon>
        <taxon>Anisakidae</taxon>
        <taxon>Anisakis</taxon>
        <taxon>Anisakis simplex complex</taxon>
    </lineage>
</organism>
<sequence length="255" mass="28956">MGEEVARDASSLEDGKKGKSKGGKERRKKQGNEEEAKDKKLHPNIRNKIQIAKKQYDEKLPESIFDLLTPKPTTTTPKPIIERLFEPFLNPIKNELNKFKEATEMTKRNHQRISEHGRLPISNDNEIVSPNVMTNSDSARRSPSKFVDDNKITSQSSYDDHEGPQIMSLLESFGQNVHKDDEMHVGRDKSVNILGMPVGRRDGLIFNPLNGISLGNQDMYGPVAINDKYNINWGFIDKIGRLIDSLSDKVIHYVF</sequence>
<keyword evidence="3" id="KW-1185">Reference proteome</keyword>
<feature type="region of interest" description="Disordered" evidence="1">
    <location>
        <begin position="121"/>
        <end position="161"/>
    </location>
</feature>
<proteinExistence type="predicted"/>
<gene>
    <name evidence="2" type="ORF">ASIM_LOCUS15</name>
</gene>
<feature type="compositionally biased region" description="Polar residues" evidence="1">
    <location>
        <begin position="122"/>
        <end position="137"/>
    </location>
</feature>
<feature type="region of interest" description="Disordered" evidence="1">
    <location>
        <begin position="1"/>
        <end position="47"/>
    </location>
</feature>
<accession>A0A0M3IXZ0</accession>
<dbReference type="WBParaSite" id="ASIM_0000006601-mRNA-1">
    <property type="protein sequence ID" value="ASIM_0000006601-mRNA-1"/>
    <property type="gene ID" value="ASIM_0000006601"/>
</dbReference>
<protein>
    <submittedName>
        <fullName evidence="2 4">Uncharacterized protein</fullName>
    </submittedName>
</protein>